<dbReference type="SUPFAM" id="SSF52317">
    <property type="entry name" value="Class I glutamine amidotransferase-like"/>
    <property type="match status" value="1"/>
</dbReference>
<sequence length="214" mass="23695">MTRSALIFWGGWDGHEPEACTQRLAAMLREDGFDVDTHSGSEILTATDLTRFDLIVPMMTQVQVAPEGLKALIAAVAAGTGLGGFHGGMGDTFRAEPHYQYMTGGQWVAHPGNFIDYRVNITRGDDPIMQGIEDFDYHSEQYYLHVDPAIEVLATTTFDGAHDPWTKGVVMPVVWKKRYGAARVFYSALGHNAAELDHPQMQTILRRGLAWAAR</sequence>
<comment type="caution">
    <text evidence="2">The sequence shown here is derived from an EMBL/GenBank/DDBJ whole genome shotgun (WGS) entry which is preliminary data.</text>
</comment>
<proteinExistence type="predicted"/>
<dbReference type="InterPro" id="IPR029062">
    <property type="entry name" value="Class_I_gatase-like"/>
</dbReference>
<evidence type="ECO:0000313" key="3">
    <source>
        <dbReference type="Proteomes" id="UP001597353"/>
    </source>
</evidence>
<dbReference type="RefSeq" id="WP_390258488.1">
    <property type="nucleotide sequence ID" value="NZ_JBHUGH010000001.1"/>
</dbReference>
<gene>
    <name evidence="2" type="ORF">ACFSGJ_00405</name>
</gene>
<dbReference type="InterPro" id="IPR029010">
    <property type="entry name" value="ThuA-like"/>
</dbReference>
<protein>
    <submittedName>
        <fullName evidence="2">ThuA domain-containing protein</fullName>
    </submittedName>
</protein>
<dbReference type="Gene3D" id="3.40.50.880">
    <property type="match status" value="1"/>
</dbReference>
<accession>A0ABW4S0P1</accession>
<dbReference type="Proteomes" id="UP001597353">
    <property type="component" value="Unassembled WGS sequence"/>
</dbReference>
<dbReference type="PANTHER" id="PTHR40469">
    <property type="entry name" value="SECRETED GLYCOSYL HYDROLASE"/>
    <property type="match status" value="1"/>
</dbReference>
<organism evidence="2 3">
    <name type="scientific">Halodurantibacterium flavum</name>
    <dbReference type="NCBI Taxonomy" id="1382802"/>
    <lineage>
        <taxon>Bacteria</taxon>
        <taxon>Pseudomonadati</taxon>
        <taxon>Pseudomonadota</taxon>
        <taxon>Alphaproteobacteria</taxon>
        <taxon>Rhodobacterales</taxon>
        <taxon>Paracoccaceae</taxon>
        <taxon>Halodurantibacterium</taxon>
    </lineage>
</organism>
<reference evidence="3" key="1">
    <citation type="journal article" date="2019" name="Int. J. Syst. Evol. Microbiol.">
        <title>The Global Catalogue of Microorganisms (GCM) 10K type strain sequencing project: providing services to taxonomists for standard genome sequencing and annotation.</title>
        <authorList>
            <consortium name="The Broad Institute Genomics Platform"/>
            <consortium name="The Broad Institute Genome Sequencing Center for Infectious Disease"/>
            <person name="Wu L."/>
            <person name="Ma J."/>
        </authorList>
    </citation>
    <scope>NUCLEOTIDE SEQUENCE [LARGE SCALE GENOMIC DNA]</scope>
    <source>
        <strain evidence="3">CGMCC 4.7242</strain>
    </source>
</reference>
<feature type="domain" description="ThuA-like" evidence="1">
    <location>
        <begin position="5"/>
        <end position="212"/>
    </location>
</feature>
<dbReference type="EMBL" id="JBHUGH010000001">
    <property type="protein sequence ID" value="MFD1910668.1"/>
    <property type="molecule type" value="Genomic_DNA"/>
</dbReference>
<evidence type="ECO:0000313" key="2">
    <source>
        <dbReference type="EMBL" id="MFD1910668.1"/>
    </source>
</evidence>
<dbReference type="PANTHER" id="PTHR40469:SF2">
    <property type="entry name" value="GALACTOSE-BINDING DOMAIN-LIKE SUPERFAMILY PROTEIN"/>
    <property type="match status" value="1"/>
</dbReference>
<evidence type="ECO:0000259" key="1">
    <source>
        <dbReference type="Pfam" id="PF06283"/>
    </source>
</evidence>
<dbReference type="Pfam" id="PF06283">
    <property type="entry name" value="ThuA"/>
    <property type="match status" value="1"/>
</dbReference>
<name>A0ABW4S0P1_9RHOB</name>
<keyword evidence="3" id="KW-1185">Reference proteome</keyword>